<evidence type="ECO:0000313" key="6">
    <source>
        <dbReference type="EMBL" id="QNR25420.1"/>
    </source>
</evidence>
<evidence type="ECO:0000256" key="4">
    <source>
        <dbReference type="HAMAP-Rule" id="MF_00279"/>
    </source>
</evidence>
<feature type="binding site" evidence="4">
    <location>
        <position position="191"/>
    </location>
    <ligand>
        <name>3-amino-2-oxopropyl phosphate</name>
        <dbReference type="ChEBI" id="CHEBI:57279"/>
    </ligand>
</feature>
<feature type="binding site" evidence="4">
    <location>
        <position position="7"/>
    </location>
    <ligand>
        <name>3-amino-2-oxopropyl phosphate</name>
        <dbReference type="ChEBI" id="CHEBI:57279"/>
    </ligand>
</feature>
<keyword evidence="7" id="KW-1185">Reference proteome</keyword>
<dbReference type="Gene3D" id="3.20.20.70">
    <property type="entry name" value="Aldolase class I"/>
    <property type="match status" value="1"/>
</dbReference>
<dbReference type="Pfam" id="PF03740">
    <property type="entry name" value="PdxJ"/>
    <property type="match status" value="1"/>
</dbReference>
<comment type="subcellular location">
    <subcellularLocation>
        <location evidence="4">Cytoplasm</location>
    </subcellularLocation>
</comment>
<gene>
    <name evidence="4" type="primary">pdxJ</name>
    <name evidence="6" type="ORF">H4K34_06160</name>
</gene>
<dbReference type="KEGG" id="chyd:H4K34_06160"/>
<comment type="subunit">
    <text evidence="4">Homooctamer; tetramer of dimers.</text>
</comment>
<evidence type="ECO:0000256" key="1">
    <source>
        <dbReference type="ARBA" id="ARBA00022490"/>
    </source>
</evidence>
<sequence length="240" mass="26667">MTKLSVNINKIATLRNARGGNVPDLILAAQNCERFGAQGITVHPRPDERHIRYNDVRELTKVVSTEFNIEGYPSEDFIALVLEAAPAQVTLVPDPPGVLTSNAGWNAIENQVFLKEVIPTFKNAGIRVSVFMECDPEQIKAVAQTGTDRIELYTEDYAREYPNDPEAAVKAYREAALLAHELGLGINAGHDLDLNNLRYFTKEVPHLAEVSIGHALISDALYLGLENTIQRYLREIEMAQ</sequence>
<feature type="active site" description="Proton acceptor" evidence="4">
    <location>
        <position position="43"/>
    </location>
</feature>
<dbReference type="CDD" id="cd00003">
    <property type="entry name" value="PNPsynthase"/>
    <property type="match status" value="1"/>
</dbReference>
<feature type="binding site" evidence="4">
    <location>
        <begin position="213"/>
        <end position="214"/>
    </location>
    <ligand>
        <name>3-amino-2-oxopropyl phosphate</name>
        <dbReference type="ChEBI" id="CHEBI:57279"/>
    </ligand>
</feature>
<evidence type="ECO:0000256" key="5">
    <source>
        <dbReference type="NCBIfam" id="TIGR00559"/>
    </source>
</evidence>
<comment type="similarity">
    <text evidence="4">Belongs to the PNP synthase family.</text>
</comment>
<keyword evidence="3 4" id="KW-0664">Pyridoxine biosynthesis</keyword>
<accession>A0A7H0VI72</accession>
<evidence type="ECO:0000256" key="2">
    <source>
        <dbReference type="ARBA" id="ARBA00022679"/>
    </source>
</evidence>
<dbReference type="PANTHER" id="PTHR30456">
    <property type="entry name" value="PYRIDOXINE 5'-PHOSPHATE SYNTHASE"/>
    <property type="match status" value="1"/>
</dbReference>
<dbReference type="InterPro" id="IPR013785">
    <property type="entry name" value="Aldolase_TIM"/>
</dbReference>
<dbReference type="AlphaFoldDB" id="A0A7H0VI72"/>
<dbReference type="UniPathway" id="UPA00244">
    <property type="reaction ID" value="UER00313"/>
</dbReference>
<proteinExistence type="inferred from homology"/>
<dbReference type="InterPro" id="IPR004569">
    <property type="entry name" value="PyrdxlP_synth_PdxJ"/>
</dbReference>
<dbReference type="GO" id="GO:0005829">
    <property type="term" value="C:cytosol"/>
    <property type="evidence" value="ECO:0007669"/>
    <property type="project" value="TreeGrafter"/>
</dbReference>
<feature type="binding site" evidence="4">
    <location>
        <position position="100"/>
    </location>
    <ligand>
        <name>1-deoxy-D-xylulose 5-phosphate</name>
        <dbReference type="ChEBI" id="CHEBI:57792"/>
    </ligand>
</feature>
<comment type="catalytic activity">
    <reaction evidence="4">
        <text>3-amino-2-oxopropyl phosphate + 1-deoxy-D-xylulose 5-phosphate = pyridoxine 5'-phosphate + phosphate + 2 H2O + H(+)</text>
        <dbReference type="Rhea" id="RHEA:15265"/>
        <dbReference type="ChEBI" id="CHEBI:15377"/>
        <dbReference type="ChEBI" id="CHEBI:15378"/>
        <dbReference type="ChEBI" id="CHEBI:43474"/>
        <dbReference type="ChEBI" id="CHEBI:57279"/>
        <dbReference type="ChEBI" id="CHEBI:57792"/>
        <dbReference type="ChEBI" id="CHEBI:58589"/>
        <dbReference type="EC" id="2.6.99.2"/>
    </reaction>
</comment>
<dbReference type="RefSeq" id="WP_210759948.1">
    <property type="nucleotide sequence ID" value="NZ_CP060139.1"/>
</dbReference>
<dbReference type="SUPFAM" id="SSF63892">
    <property type="entry name" value="Pyridoxine 5'-phosphate synthase"/>
    <property type="match status" value="1"/>
</dbReference>
<dbReference type="FunFam" id="3.20.20.70:FF:000150">
    <property type="entry name" value="Pyridoxine 5'-phosphate synthase"/>
    <property type="match status" value="1"/>
</dbReference>
<evidence type="ECO:0000313" key="7">
    <source>
        <dbReference type="Proteomes" id="UP000516305"/>
    </source>
</evidence>
<feature type="binding site" evidence="4">
    <location>
        <position position="50"/>
    </location>
    <ligand>
        <name>1-deoxy-D-xylulose 5-phosphate</name>
        <dbReference type="ChEBI" id="CHEBI:57792"/>
    </ligand>
</feature>
<feature type="site" description="Transition state stabilizer" evidence="4">
    <location>
        <position position="151"/>
    </location>
</feature>
<dbReference type="EMBL" id="CP060139">
    <property type="protein sequence ID" value="QNR25420.1"/>
    <property type="molecule type" value="Genomic_DNA"/>
</dbReference>
<dbReference type="NCBIfam" id="NF003625">
    <property type="entry name" value="PRK05265.1-3"/>
    <property type="match status" value="1"/>
</dbReference>
<dbReference type="HAMAP" id="MF_00279">
    <property type="entry name" value="PdxJ"/>
    <property type="match status" value="1"/>
</dbReference>
<feature type="active site" description="Proton acceptor" evidence="4">
    <location>
        <position position="70"/>
    </location>
</feature>
<dbReference type="PANTHER" id="PTHR30456:SF0">
    <property type="entry name" value="PYRIDOXINE 5'-PHOSPHATE SYNTHASE"/>
    <property type="match status" value="1"/>
</dbReference>
<dbReference type="Proteomes" id="UP000516305">
    <property type="component" value="Chromosome"/>
</dbReference>
<comment type="function">
    <text evidence="4">Catalyzes the complicated ring closure reaction between the two acyclic compounds 1-deoxy-D-xylulose-5-phosphate (DXP) and 3-amino-2-oxopropyl phosphate (1-amino-acetone-3-phosphate or AAP) to form pyridoxine 5'-phosphate (PNP) and inorganic phosphate.</text>
</comment>
<name>A0A7H0VI72_9FLAO</name>
<dbReference type="GO" id="GO:0033856">
    <property type="term" value="F:pyridoxine 5'-phosphate synthase activity"/>
    <property type="evidence" value="ECO:0007669"/>
    <property type="project" value="UniProtKB-UniRule"/>
</dbReference>
<dbReference type="InterPro" id="IPR036130">
    <property type="entry name" value="Pyridoxine-5'_phos_synth"/>
</dbReference>
<keyword evidence="1 4" id="KW-0963">Cytoplasm</keyword>
<feature type="active site" description="Proton donor" evidence="4">
    <location>
        <position position="190"/>
    </location>
</feature>
<dbReference type="NCBIfam" id="NF003626">
    <property type="entry name" value="PRK05265.1-4"/>
    <property type="match status" value="1"/>
</dbReference>
<dbReference type="GO" id="GO:0008615">
    <property type="term" value="P:pyridoxine biosynthetic process"/>
    <property type="evidence" value="ECO:0007669"/>
    <property type="project" value="UniProtKB-UniRule"/>
</dbReference>
<dbReference type="NCBIfam" id="TIGR00559">
    <property type="entry name" value="pdxJ"/>
    <property type="match status" value="1"/>
</dbReference>
<comment type="pathway">
    <text evidence="4">Cofactor biosynthesis; pyridoxine 5'-phosphate biosynthesis; pyridoxine 5'-phosphate from D-erythrose 4-phosphate: step 5/5.</text>
</comment>
<evidence type="ECO:0000256" key="3">
    <source>
        <dbReference type="ARBA" id="ARBA00023096"/>
    </source>
</evidence>
<dbReference type="EC" id="2.6.99.2" evidence="4 5"/>
<organism evidence="6 7">
    <name type="scientific">Croceimicrobium hydrocarbonivorans</name>
    <dbReference type="NCBI Taxonomy" id="2761580"/>
    <lineage>
        <taxon>Bacteria</taxon>
        <taxon>Pseudomonadati</taxon>
        <taxon>Bacteroidota</taxon>
        <taxon>Flavobacteriia</taxon>
        <taxon>Flavobacteriales</taxon>
        <taxon>Owenweeksiaceae</taxon>
        <taxon>Croceimicrobium</taxon>
    </lineage>
</organism>
<protein>
    <recommendedName>
        <fullName evidence="4 5">Pyridoxine 5'-phosphate synthase</fullName>
        <shortName evidence="4">PNP synthase</shortName>
        <ecNumber evidence="4 5">2.6.99.2</ecNumber>
    </recommendedName>
</protein>
<comment type="caution">
    <text evidence="4">Lacks conserved residue(s) required for the propagation of feature annotation.</text>
</comment>
<feature type="binding site" evidence="4">
    <location>
        <position position="18"/>
    </location>
    <ligand>
        <name>3-amino-2-oxopropyl phosphate</name>
        <dbReference type="ChEBI" id="CHEBI:57279"/>
    </ligand>
</feature>
<feature type="binding site" evidence="4">
    <location>
        <position position="45"/>
    </location>
    <ligand>
        <name>1-deoxy-D-xylulose 5-phosphate</name>
        <dbReference type="ChEBI" id="CHEBI:57792"/>
    </ligand>
</feature>
<keyword evidence="2 4" id="KW-0808">Transferase</keyword>
<reference evidence="6 7" key="1">
    <citation type="submission" date="2020-08" db="EMBL/GenBank/DDBJ databases">
        <title>Croceimicrobium hydrocarbonivorans gen. nov., sp. nov., a novel marine bacterium isolated from a bacterial consortium that degrades polyethylene terephthalate.</title>
        <authorList>
            <person name="Liu R."/>
        </authorList>
    </citation>
    <scope>NUCLEOTIDE SEQUENCE [LARGE SCALE GENOMIC DNA]</scope>
    <source>
        <strain evidence="6 7">A20-9</strain>
    </source>
</reference>